<organism evidence="1">
    <name type="scientific">Propionibacterium freudenreichii subsp. freudenreichii</name>
    <dbReference type="NCBI Taxonomy" id="66712"/>
    <lineage>
        <taxon>Bacteria</taxon>
        <taxon>Bacillati</taxon>
        <taxon>Actinomycetota</taxon>
        <taxon>Actinomycetes</taxon>
        <taxon>Propionibacteriales</taxon>
        <taxon>Propionibacteriaceae</taxon>
        <taxon>Propionibacterium</taxon>
    </lineage>
</organism>
<proteinExistence type="predicted"/>
<dbReference type="AlphaFoldDB" id="A0A0B7NTL8"/>
<name>A0A0B7NTL8_PROFF</name>
<protein>
    <submittedName>
        <fullName evidence="1">Uncharacterized protein</fullName>
    </submittedName>
</protein>
<sequence length="33" mass="3859">MKGRWQAVTGTWPRARGDEQLVWKQAVLGNKQY</sequence>
<reference evidence="1" key="1">
    <citation type="submission" date="2014-08" db="EMBL/GenBank/DDBJ databases">
        <authorList>
            <person name="Falentin Helene"/>
        </authorList>
    </citation>
    <scope>NUCLEOTIDE SEQUENCE</scope>
</reference>
<gene>
    <name evidence="1" type="ORF">PFCIRM138_00245</name>
</gene>
<dbReference type="EMBL" id="LM676429">
    <property type="protein sequence ID" value="CEP27215.1"/>
    <property type="molecule type" value="Genomic_DNA"/>
</dbReference>
<evidence type="ECO:0000313" key="1">
    <source>
        <dbReference type="EMBL" id="CEP27215.1"/>
    </source>
</evidence>
<accession>A0A0B7NTL8</accession>